<dbReference type="EMBL" id="VDUW01000001">
    <property type="protein sequence ID" value="TXL68075.1"/>
    <property type="molecule type" value="Genomic_DNA"/>
</dbReference>
<dbReference type="AlphaFoldDB" id="A0A5C8P361"/>
<comment type="caution">
    <text evidence="2">The sequence shown here is derived from an EMBL/GenBank/DDBJ whole genome shotgun (WGS) entry which is preliminary data.</text>
</comment>
<dbReference type="Proteomes" id="UP000321574">
    <property type="component" value="Unassembled WGS sequence"/>
</dbReference>
<keyword evidence="1" id="KW-0472">Membrane</keyword>
<proteinExistence type="predicted"/>
<feature type="transmembrane region" description="Helical" evidence="1">
    <location>
        <begin position="7"/>
        <end position="30"/>
    </location>
</feature>
<feature type="transmembrane region" description="Helical" evidence="1">
    <location>
        <begin position="68"/>
        <end position="88"/>
    </location>
</feature>
<dbReference type="InterPro" id="IPR023804">
    <property type="entry name" value="DUF3792_TM"/>
</dbReference>
<reference evidence="2 3" key="1">
    <citation type="submission" date="2019-06" db="EMBL/GenBank/DDBJ databases">
        <title>Cerasibacillus sp. nov., isolated from maize field.</title>
        <authorList>
            <person name="Lin S.-Y."/>
            <person name="Tsai C.-F."/>
            <person name="Young C.-C."/>
        </authorList>
    </citation>
    <scope>NUCLEOTIDE SEQUENCE [LARGE SCALE GENOMIC DNA]</scope>
    <source>
        <strain evidence="2 3">CC-CFT480</strain>
    </source>
</reference>
<dbReference type="RefSeq" id="WP_147665811.1">
    <property type="nucleotide sequence ID" value="NZ_VDUW01000001.1"/>
</dbReference>
<feature type="transmembrane region" description="Helical" evidence="1">
    <location>
        <begin position="42"/>
        <end position="61"/>
    </location>
</feature>
<dbReference type="OrthoDB" id="2988991at2"/>
<keyword evidence="3" id="KW-1185">Reference proteome</keyword>
<sequence>MRQQLSGLLYGWIIILSIILISSTILALLLRFTTFNEPTLSWVTLVIGLFAFFFGGLVAGVKGKAKGWIIGGLTGIGFTIFIFLIQYLGNKSGFSMEQLLSHLGYIFAAIFGGVIGVNMVVGQQE</sequence>
<dbReference type="Pfam" id="PF12670">
    <property type="entry name" value="DUF3792"/>
    <property type="match status" value="1"/>
</dbReference>
<evidence type="ECO:0000313" key="2">
    <source>
        <dbReference type="EMBL" id="TXL68075.1"/>
    </source>
</evidence>
<name>A0A5C8P361_9BACI</name>
<gene>
    <name evidence="2" type="ORF">FHP05_03390</name>
</gene>
<accession>A0A5C8P361</accession>
<feature type="transmembrane region" description="Helical" evidence="1">
    <location>
        <begin position="100"/>
        <end position="121"/>
    </location>
</feature>
<protein>
    <submittedName>
        <fullName evidence="2">TIGR04086 family membrane protein</fullName>
    </submittedName>
</protein>
<evidence type="ECO:0000313" key="3">
    <source>
        <dbReference type="Proteomes" id="UP000321574"/>
    </source>
</evidence>
<keyword evidence="1" id="KW-0812">Transmembrane</keyword>
<dbReference type="NCBIfam" id="TIGR04086">
    <property type="entry name" value="TIGR04086_membr"/>
    <property type="match status" value="1"/>
</dbReference>
<keyword evidence="1" id="KW-1133">Transmembrane helix</keyword>
<organism evidence="2 3">
    <name type="scientific">Cerasibacillus terrae</name>
    <dbReference type="NCBI Taxonomy" id="2498845"/>
    <lineage>
        <taxon>Bacteria</taxon>
        <taxon>Bacillati</taxon>
        <taxon>Bacillota</taxon>
        <taxon>Bacilli</taxon>
        <taxon>Bacillales</taxon>
        <taxon>Bacillaceae</taxon>
        <taxon>Cerasibacillus</taxon>
    </lineage>
</organism>
<evidence type="ECO:0000256" key="1">
    <source>
        <dbReference type="SAM" id="Phobius"/>
    </source>
</evidence>